<keyword evidence="9" id="KW-0862">Zinc</keyword>
<evidence type="ECO:0000256" key="7">
    <source>
        <dbReference type="ARBA" id="ARBA00022723"/>
    </source>
</evidence>
<dbReference type="InterPro" id="IPR015870">
    <property type="entry name" value="UDP-acyl_N-AcGlcN_deAcase_N"/>
</dbReference>
<dbReference type="GO" id="GO:0046872">
    <property type="term" value="F:metal ion binding"/>
    <property type="evidence" value="ECO:0007669"/>
    <property type="project" value="UniProtKB-KW"/>
</dbReference>
<comment type="catalytic activity">
    <reaction evidence="11">
        <text>a UDP-3-O-[(3R)-3-hydroxyacyl]-N-acetyl-alpha-D-glucosamine + H2O = a UDP-3-O-[(3R)-3-hydroxyacyl]-alpha-D-glucosamine + acetate</text>
        <dbReference type="Rhea" id="RHEA:67816"/>
        <dbReference type="ChEBI" id="CHEBI:15377"/>
        <dbReference type="ChEBI" id="CHEBI:30089"/>
        <dbReference type="ChEBI" id="CHEBI:137740"/>
        <dbReference type="ChEBI" id="CHEBI:173225"/>
        <dbReference type="EC" id="3.5.1.108"/>
    </reaction>
</comment>
<dbReference type="Gene3D" id="3.30.230.20">
    <property type="entry name" value="lpxc deacetylase, domain 1"/>
    <property type="match status" value="1"/>
</dbReference>
<dbReference type="SUPFAM" id="SSF54211">
    <property type="entry name" value="Ribosomal protein S5 domain 2-like"/>
    <property type="match status" value="2"/>
</dbReference>
<evidence type="ECO:0000256" key="2">
    <source>
        <dbReference type="ARBA" id="ARBA00002923"/>
    </source>
</evidence>
<keyword evidence="6" id="KW-0441">Lipid A biosynthesis</keyword>
<gene>
    <name evidence="12" type="ORF">IAC69_00115</name>
</gene>
<dbReference type="AlphaFoldDB" id="A0A9D9DGQ4"/>
<dbReference type="EC" id="3.5.1.108" evidence="4"/>
<dbReference type="InterPro" id="IPR004463">
    <property type="entry name" value="UDP-acyl_GlcNac_deAcase"/>
</dbReference>
<comment type="caution">
    <text evidence="12">The sequence shown here is derived from an EMBL/GenBank/DDBJ whole genome shotgun (WGS) entry which is preliminary data.</text>
</comment>
<accession>A0A9D9DGQ4</accession>
<comment type="cofactor">
    <cofactor evidence="1">
        <name>Zn(2+)</name>
        <dbReference type="ChEBI" id="CHEBI:29105"/>
    </cofactor>
</comment>
<evidence type="ECO:0000256" key="3">
    <source>
        <dbReference type="ARBA" id="ARBA00005002"/>
    </source>
</evidence>
<proteinExistence type="predicted"/>
<name>A0A9D9DGQ4_9PROT</name>
<dbReference type="Pfam" id="PF03331">
    <property type="entry name" value="LpxC"/>
    <property type="match status" value="1"/>
</dbReference>
<evidence type="ECO:0000256" key="10">
    <source>
        <dbReference type="ARBA" id="ARBA00023098"/>
    </source>
</evidence>
<organism evidence="12 13">
    <name type="scientific">Candidatus Enterousia avistercoris</name>
    <dbReference type="NCBI Taxonomy" id="2840788"/>
    <lineage>
        <taxon>Bacteria</taxon>
        <taxon>Pseudomonadati</taxon>
        <taxon>Pseudomonadota</taxon>
        <taxon>Alphaproteobacteria</taxon>
        <taxon>Candidatus Enterousia</taxon>
    </lineage>
</organism>
<reference evidence="12" key="2">
    <citation type="journal article" date="2021" name="PeerJ">
        <title>Extensive microbial diversity within the chicken gut microbiome revealed by metagenomics and culture.</title>
        <authorList>
            <person name="Gilroy R."/>
            <person name="Ravi A."/>
            <person name="Getino M."/>
            <person name="Pursley I."/>
            <person name="Horton D.L."/>
            <person name="Alikhan N.F."/>
            <person name="Baker D."/>
            <person name="Gharbi K."/>
            <person name="Hall N."/>
            <person name="Watson M."/>
            <person name="Adriaenssens E.M."/>
            <person name="Foster-Nyarko E."/>
            <person name="Jarju S."/>
            <person name="Secka A."/>
            <person name="Antonio M."/>
            <person name="Oren A."/>
            <person name="Chaudhuri R.R."/>
            <person name="La Ragione R."/>
            <person name="Hildebrand F."/>
            <person name="Pallen M.J."/>
        </authorList>
    </citation>
    <scope>NUCLEOTIDE SEQUENCE</scope>
    <source>
        <strain evidence="12">8207</strain>
    </source>
</reference>
<dbReference type="InterPro" id="IPR011334">
    <property type="entry name" value="UDP-acyl_GlcNac_deAcase_C"/>
</dbReference>
<evidence type="ECO:0000256" key="8">
    <source>
        <dbReference type="ARBA" id="ARBA00022801"/>
    </source>
</evidence>
<dbReference type="PANTHER" id="PTHR33694">
    <property type="entry name" value="UDP-3-O-ACYL-N-ACETYLGLUCOSAMINE DEACETYLASE 1, MITOCHONDRIAL-RELATED"/>
    <property type="match status" value="1"/>
</dbReference>
<dbReference type="GO" id="GO:0016020">
    <property type="term" value="C:membrane"/>
    <property type="evidence" value="ECO:0007669"/>
    <property type="project" value="GOC"/>
</dbReference>
<keyword evidence="10" id="KW-0443">Lipid metabolism</keyword>
<reference evidence="12" key="1">
    <citation type="submission" date="2020-10" db="EMBL/GenBank/DDBJ databases">
        <authorList>
            <person name="Gilroy R."/>
        </authorList>
    </citation>
    <scope>NUCLEOTIDE SEQUENCE</scope>
    <source>
        <strain evidence="12">8207</strain>
    </source>
</reference>
<dbReference type="PANTHER" id="PTHR33694:SF1">
    <property type="entry name" value="UDP-3-O-ACYL-N-ACETYLGLUCOSAMINE DEACETYLASE 1, MITOCHONDRIAL-RELATED"/>
    <property type="match status" value="1"/>
</dbReference>
<evidence type="ECO:0000313" key="12">
    <source>
        <dbReference type="EMBL" id="MBO8424874.1"/>
    </source>
</evidence>
<evidence type="ECO:0000256" key="4">
    <source>
        <dbReference type="ARBA" id="ARBA00012745"/>
    </source>
</evidence>
<dbReference type="Proteomes" id="UP000823630">
    <property type="component" value="Unassembled WGS sequence"/>
</dbReference>
<dbReference type="GO" id="GO:0009245">
    <property type="term" value="P:lipid A biosynthetic process"/>
    <property type="evidence" value="ECO:0007669"/>
    <property type="project" value="UniProtKB-KW"/>
</dbReference>
<keyword evidence="7" id="KW-0479">Metal-binding</keyword>
<evidence type="ECO:0000256" key="5">
    <source>
        <dbReference type="ARBA" id="ARBA00022516"/>
    </source>
</evidence>
<keyword evidence="8" id="KW-0378">Hydrolase</keyword>
<dbReference type="EMBL" id="JADINC010000003">
    <property type="protein sequence ID" value="MBO8424874.1"/>
    <property type="molecule type" value="Genomic_DNA"/>
</dbReference>
<dbReference type="GO" id="GO:0103117">
    <property type="term" value="F:UDP-3-O-acyl-N-acetylglucosamine deacetylase activity"/>
    <property type="evidence" value="ECO:0007669"/>
    <property type="project" value="UniProtKB-EC"/>
</dbReference>
<dbReference type="Gene3D" id="3.30.1700.10">
    <property type="entry name" value="lpxc deacetylase, domain 2"/>
    <property type="match status" value="1"/>
</dbReference>
<evidence type="ECO:0000256" key="11">
    <source>
        <dbReference type="ARBA" id="ARBA00024535"/>
    </source>
</evidence>
<protein>
    <recommendedName>
        <fullName evidence="4">UDP-3-O-acyl-N-acetylglucosamine deacetylase</fullName>
        <ecNumber evidence="4">3.5.1.108</ecNumber>
    </recommendedName>
</protein>
<dbReference type="InterPro" id="IPR020568">
    <property type="entry name" value="Ribosomal_Su5_D2-typ_SF"/>
</dbReference>
<keyword evidence="5" id="KW-0444">Lipid biosynthesis</keyword>
<comment type="pathway">
    <text evidence="3">Glycolipid biosynthesis; lipid IV(A) biosynthesis; lipid IV(A) from (3R)-3-hydroxytetradecanoyl-[acyl-carrier-protein] and UDP-N-acetyl-alpha-D-glucosamine: step 2/6.</text>
</comment>
<sequence>MVATLKKIVKISGRGIHSGMPVNLVVRPSKQCGIYFKRTDIPNSEPVLAMFNNVGDTKMRNTTIGNPNGVHVQTVEHLMAALFMAGIDSAMVEIDGPETPILDGSAAKFYDAFVNAGVVCGERRKVIVRRPVIAYAREIRRTLGFGTRIKLWIMEKLSGRKNDGYVKLVPGDNALEISATLVYPEKIIGRQTYSYVFRDDDKSVHDFVENIARARTFGKFSEWEYLKAHGMARGADETNVIALNNSGDGTLNDTIWPDEFVRHKIIDAIGDMYTSGGVVVGKLESYKGSHALNNLVLKKLFSNPANYDIIESK</sequence>
<evidence type="ECO:0000256" key="9">
    <source>
        <dbReference type="ARBA" id="ARBA00022833"/>
    </source>
</evidence>
<comment type="function">
    <text evidence="2">Catalyzes the hydrolysis of UDP-3-O-myristoyl-N-acetylglucosamine to form UDP-3-O-myristoylglucosamine and acetate, the committed step in lipid A biosynthesis.</text>
</comment>
<evidence type="ECO:0000256" key="6">
    <source>
        <dbReference type="ARBA" id="ARBA00022556"/>
    </source>
</evidence>
<evidence type="ECO:0000313" key="13">
    <source>
        <dbReference type="Proteomes" id="UP000823630"/>
    </source>
</evidence>
<evidence type="ECO:0000256" key="1">
    <source>
        <dbReference type="ARBA" id="ARBA00001947"/>
    </source>
</evidence>